<accession>A0ABX8MV49</accession>
<proteinExistence type="predicted"/>
<dbReference type="RefSeq" id="WP_068584479.1">
    <property type="nucleotide sequence ID" value="NZ_CP027706.1"/>
</dbReference>
<name>A0ABX8MV49_9PSED</name>
<evidence type="ECO:0000313" key="2">
    <source>
        <dbReference type="EMBL" id="QXH43087.1"/>
    </source>
</evidence>
<dbReference type="Gene3D" id="1.25.40.10">
    <property type="entry name" value="Tetratricopeptide repeat domain"/>
    <property type="match status" value="1"/>
</dbReference>
<keyword evidence="3" id="KW-1185">Reference proteome</keyword>
<reference evidence="2" key="1">
    <citation type="submission" date="2021-06" db="EMBL/GenBank/DDBJ databases">
        <title>Updating the genus Pseudomonas: Description of 43 new species and partition of the Pseudomonas putida group.</title>
        <authorList>
            <person name="Girard L."/>
            <person name="Lood C."/>
            <person name="Vandamme P."/>
            <person name="Rokni-Zadeh H."/>
            <person name="van Noort V."/>
            <person name="Hofte M."/>
            <person name="Lavigne R."/>
            <person name="De Mot R."/>
        </authorList>
    </citation>
    <scope>NUCLEOTIDE SEQUENCE</scope>
    <source>
        <strain evidence="2">CMR12a</strain>
    </source>
</reference>
<gene>
    <name evidence="2" type="ORF">KSS89_12985</name>
</gene>
<protein>
    <submittedName>
        <fullName evidence="2">Sel1 repeat family protein</fullName>
    </submittedName>
</protein>
<organism evidence="2 3">
    <name type="scientific">Pseudomonas sessilinigenes</name>
    <dbReference type="NCBI Taxonomy" id="658629"/>
    <lineage>
        <taxon>Bacteria</taxon>
        <taxon>Pseudomonadati</taxon>
        <taxon>Pseudomonadota</taxon>
        <taxon>Gammaproteobacteria</taxon>
        <taxon>Pseudomonadales</taxon>
        <taxon>Pseudomonadaceae</taxon>
        <taxon>Pseudomonas</taxon>
    </lineage>
</organism>
<evidence type="ECO:0000256" key="1">
    <source>
        <dbReference type="SAM" id="SignalP"/>
    </source>
</evidence>
<keyword evidence="1" id="KW-0732">Signal</keyword>
<dbReference type="InterPro" id="IPR011990">
    <property type="entry name" value="TPR-like_helical_dom_sf"/>
</dbReference>
<evidence type="ECO:0000313" key="3">
    <source>
        <dbReference type="Proteomes" id="UP000693952"/>
    </source>
</evidence>
<dbReference type="Proteomes" id="UP000693952">
    <property type="component" value="Chromosome"/>
</dbReference>
<dbReference type="SUPFAM" id="SSF81901">
    <property type="entry name" value="HCP-like"/>
    <property type="match status" value="1"/>
</dbReference>
<feature type="chain" id="PRO_5046012996" evidence="1">
    <location>
        <begin position="23"/>
        <end position="217"/>
    </location>
</feature>
<dbReference type="EMBL" id="CP077074">
    <property type="protein sequence ID" value="QXH43087.1"/>
    <property type="molecule type" value="Genomic_DNA"/>
</dbReference>
<feature type="signal peptide" evidence="1">
    <location>
        <begin position="1"/>
        <end position="22"/>
    </location>
</feature>
<sequence>MRHPAASWLLTLILLPIWQTQAATTPTTPAEAVSNKVLAQSQWQAQAQQCPATLIPKRAQASLDRGDNCSEAEHMESCLQHCKAGDGNDCYWLAINVQKAKGPAMGYEPLFQRACSLGVMSGCTNRAAGMFVASPDDESVRQCVTQTYAKACETDDPWACTMYGFNLSQGIGTPPDSIKALKVLDRSCNKHGLKDPACTAAIQLQQKIQDKLAAPKP</sequence>